<evidence type="ECO:0000313" key="2">
    <source>
        <dbReference type="Proteomes" id="UP000580861"/>
    </source>
</evidence>
<evidence type="ECO:0000313" key="1">
    <source>
        <dbReference type="EMBL" id="MBB5856920.1"/>
    </source>
</evidence>
<name>A0A841BD79_9PSEU</name>
<organism evidence="1 2">
    <name type="scientific">Amycolatopsis umgeniensis</name>
    <dbReference type="NCBI Taxonomy" id="336628"/>
    <lineage>
        <taxon>Bacteria</taxon>
        <taxon>Bacillati</taxon>
        <taxon>Actinomycetota</taxon>
        <taxon>Actinomycetes</taxon>
        <taxon>Pseudonocardiales</taxon>
        <taxon>Pseudonocardiaceae</taxon>
        <taxon>Amycolatopsis</taxon>
    </lineage>
</organism>
<dbReference type="Proteomes" id="UP000580861">
    <property type="component" value="Unassembled WGS sequence"/>
</dbReference>
<dbReference type="EMBL" id="JACHMX010000001">
    <property type="protein sequence ID" value="MBB5856920.1"/>
    <property type="molecule type" value="Genomic_DNA"/>
</dbReference>
<accession>A0A841BD79</accession>
<sequence length="30" mass="3036">MDYLTSVCGDCDGKGCAGCDGHGTITIVED</sequence>
<dbReference type="AlphaFoldDB" id="A0A841BD79"/>
<gene>
    <name evidence="1" type="ORF">HDA45_007007</name>
</gene>
<proteinExistence type="predicted"/>
<reference evidence="1 2" key="1">
    <citation type="submission" date="2020-08" db="EMBL/GenBank/DDBJ databases">
        <title>Sequencing the genomes of 1000 actinobacteria strains.</title>
        <authorList>
            <person name="Klenk H.-P."/>
        </authorList>
    </citation>
    <scope>NUCLEOTIDE SEQUENCE [LARGE SCALE GENOMIC DNA]</scope>
    <source>
        <strain evidence="1 2">DSM 45272</strain>
    </source>
</reference>
<keyword evidence="2" id="KW-1185">Reference proteome</keyword>
<comment type="caution">
    <text evidence="1">The sequence shown here is derived from an EMBL/GenBank/DDBJ whole genome shotgun (WGS) entry which is preliminary data.</text>
</comment>
<protein>
    <submittedName>
        <fullName evidence="1">Uncharacterized protein</fullName>
    </submittedName>
</protein>